<comment type="caution">
    <text evidence="1">The sequence shown here is derived from an EMBL/GenBank/DDBJ whole genome shotgun (WGS) entry which is preliminary data.</text>
</comment>
<organism evidence="1 2">
    <name type="scientific">Araneus ventricosus</name>
    <name type="common">Orbweaver spider</name>
    <name type="synonym">Epeira ventricosa</name>
    <dbReference type="NCBI Taxonomy" id="182803"/>
    <lineage>
        <taxon>Eukaryota</taxon>
        <taxon>Metazoa</taxon>
        <taxon>Ecdysozoa</taxon>
        <taxon>Arthropoda</taxon>
        <taxon>Chelicerata</taxon>
        <taxon>Arachnida</taxon>
        <taxon>Araneae</taxon>
        <taxon>Araneomorphae</taxon>
        <taxon>Entelegynae</taxon>
        <taxon>Araneoidea</taxon>
        <taxon>Araneidae</taxon>
        <taxon>Araneus</taxon>
    </lineage>
</organism>
<evidence type="ECO:0000313" key="1">
    <source>
        <dbReference type="EMBL" id="GBN37602.1"/>
    </source>
</evidence>
<gene>
    <name evidence="1" type="ORF">AVEN_75416_1</name>
</gene>
<sequence>MFRAIKIRCVCNQPYTVPVKHLIARNPKKVAVESAPILVTPLVGENEVLHKKPQVAADNSVSPEQMKETVDLDCGDPRVDRIVNKPKKNVPSPLFRYPES</sequence>
<accession>A0A4Y2NFD8</accession>
<dbReference type="EMBL" id="BGPR01127617">
    <property type="protein sequence ID" value="GBN37602.1"/>
    <property type="molecule type" value="Genomic_DNA"/>
</dbReference>
<protein>
    <submittedName>
        <fullName evidence="1">Uncharacterized protein</fullName>
    </submittedName>
</protein>
<evidence type="ECO:0000313" key="2">
    <source>
        <dbReference type="Proteomes" id="UP000499080"/>
    </source>
</evidence>
<proteinExistence type="predicted"/>
<dbReference type="AlphaFoldDB" id="A0A4Y2NFD8"/>
<reference evidence="1 2" key="1">
    <citation type="journal article" date="2019" name="Sci. Rep.">
        <title>Orb-weaving spider Araneus ventricosus genome elucidates the spidroin gene catalogue.</title>
        <authorList>
            <person name="Kono N."/>
            <person name="Nakamura H."/>
            <person name="Ohtoshi R."/>
            <person name="Moran D.A.P."/>
            <person name="Shinohara A."/>
            <person name="Yoshida Y."/>
            <person name="Fujiwara M."/>
            <person name="Mori M."/>
            <person name="Tomita M."/>
            <person name="Arakawa K."/>
        </authorList>
    </citation>
    <scope>NUCLEOTIDE SEQUENCE [LARGE SCALE GENOMIC DNA]</scope>
</reference>
<dbReference type="Proteomes" id="UP000499080">
    <property type="component" value="Unassembled WGS sequence"/>
</dbReference>
<keyword evidence="2" id="KW-1185">Reference proteome</keyword>
<name>A0A4Y2NFD8_ARAVE</name>
<dbReference type="OrthoDB" id="6463685at2759"/>